<dbReference type="GO" id="GO:0008422">
    <property type="term" value="F:beta-glucosidase activity"/>
    <property type="evidence" value="ECO:0007669"/>
    <property type="project" value="TreeGrafter"/>
</dbReference>
<feature type="region of interest" description="Disordered" evidence="1">
    <location>
        <begin position="328"/>
        <end position="350"/>
    </location>
</feature>
<gene>
    <name evidence="4" type="ORF">QJ522_15495</name>
</gene>
<protein>
    <submittedName>
        <fullName evidence="4">GH116 family glycosyl-hydrolase</fullName>
        <ecNumber evidence="4">3.2.1.-</ecNumber>
    </submittedName>
</protein>
<dbReference type="RefSeq" id="WP_349245875.1">
    <property type="nucleotide sequence ID" value="NZ_JASCXX010000020.1"/>
</dbReference>
<dbReference type="Pfam" id="PF04685">
    <property type="entry name" value="DUF608"/>
    <property type="match status" value="1"/>
</dbReference>
<feature type="region of interest" description="Disordered" evidence="1">
    <location>
        <begin position="1"/>
        <end position="22"/>
    </location>
</feature>
<evidence type="ECO:0000256" key="1">
    <source>
        <dbReference type="SAM" id="MobiDB-lite"/>
    </source>
</evidence>
<evidence type="ECO:0000259" key="3">
    <source>
        <dbReference type="Pfam" id="PF12215"/>
    </source>
</evidence>
<feature type="domain" description="Glycosyl-hydrolase family 116 N-terminal" evidence="3">
    <location>
        <begin position="92"/>
        <end position="251"/>
    </location>
</feature>
<evidence type="ECO:0000313" key="4">
    <source>
        <dbReference type="EMBL" id="MDI6450464.1"/>
    </source>
</evidence>
<dbReference type="Gene3D" id="1.50.10.10">
    <property type="match status" value="1"/>
</dbReference>
<proteinExistence type="predicted"/>
<keyword evidence="4" id="KW-0378">Hydrolase</keyword>
<dbReference type="Proteomes" id="UP001431776">
    <property type="component" value="Unassembled WGS sequence"/>
</dbReference>
<dbReference type="EC" id="3.2.1.-" evidence="4"/>
<dbReference type="PROSITE" id="PS51318">
    <property type="entry name" value="TAT"/>
    <property type="match status" value="1"/>
</dbReference>
<dbReference type="GO" id="GO:0005975">
    <property type="term" value="P:carbohydrate metabolic process"/>
    <property type="evidence" value="ECO:0007669"/>
    <property type="project" value="InterPro"/>
</dbReference>
<dbReference type="InterPro" id="IPR012341">
    <property type="entry name" value="6hp_glycosidase-like_sf"/>
</dbReference>
<keyword evidence="5" id="KW-1185">Reference proteome</keyword>
<dbReference type="AlphaFoldDB" id="A0AAW6U1T6"/>
<keyword evidence="4" id="KW-0326">Glycosidase</keyword>
<feature type="domain" description="Glycosyl-hydrolase family 116 catalytic region" evidence="2">
    <location>
        <begin position="675"/>
        <end position="955"/>
    </location>
</feature>
<reference evidence="4" key="1">
    <citation type="submission" date="2023-05" db="EMBL/GenBank/DDBJ databases">
        <title>Anaerotaeda fermentans gen. nov., sp. nov., a novel anaerobic planctomycete of the new family within the order Sedimentisphaerales isolated from Taman Peninsula, Russia.</title>
        <authorList>
            <person name="Khomyakova M.A."/>
            <person name="Merkel A.Y."/>
            <person name="Slobodkin A.I."/>
        </authorList>
    </citation>
    <scope>NUCLEOTIDE SEQUENCE</scope>
    <source>
        <strain evidence="4">M17dextr</strain>
    </source>
</reference>
<dbReference type="NCBIfam" id="TIGR01409">
    <property type="entry name" value="TAT_signal_seq"/>
    <property type="match status" value="1"/>
</dbReference>
<dbReference type="InterPro" id="IPR052566">
    <property type="entry name" value="Non-lysos_glucosylceramidase"/>
</dbReference>
<dbReference type="PANTHER" id="PTHR12654:SF0">
    <property type="entry name" value="NON-LYSOSOMAL GLUCOSYLCERAMIDASE"/>
    <property type="match status" value="1"/>
</dbReference>
<name>A0AAW6U1T6_9BACT</name>
<accession>A0AAW6U1T6</accession>
<feature type="domain" description="Glycosyl-hydrolase family 116 N-terminal" evidence="3">
    <location>
        <begin position="495"/>
        <end position="564"/>
    </location>
</feature>
<dbReference type="InterPro" id="IPR008928">
    <property type="entry name" value="6-hairpin_glycosidase_sf"/>
</dbReference>
<dbReference type="InterPro" id="IPR006311">
    <property type="entry name" value="TAT_signal"/>
</dbReference>
<dbReference type="PANTHER" id="PTHR12654">
    <property type="entry name" value="BILE ACID BETA-GLUCOSIDASE-RELATED"/>
    <property type="match status" value="1"/>
</dbReference>
<evidence type="ECO:0000259" key="2">
    <source>
        <dbReference type="Pfam" id="PF04685"/>
    </source>
</evidence>
<sequence length="1077" mass="120469">MEHERSRSTEQRPPSSISSSALSRREFMQATGAVAAGLVAGSMAQPVMAGPFDNEYLKIIPADKKLDPAWVRSLYEPGHKQTYSTGQLKYIGMPVGGIGAGHVYLGGDGRLWLWEIFNKSYPRGFLGKGAGGETFRNPFEQIHPFQQGFSLRLRGAGVQQVRSLDSQGFAHVTFDGRYPMGWVHYSDPACPVEVSLEAFSPFIPLDLENSGYPGTVMRYTVQNTGADAVEVTLAGWTDNPVCLYSGQPGDTLRRNRIERGDRWTVLQCTAERPPQTQAVRKRPDILFEDFEKTTYEGWTVEGQAFGAGPVAIEDIPSYQGDVRGSGRRVVNSHASAPGDSVGSKDSATGSLLSRPFTIERHYISFRIGGGNHNPQADINMLTGKGDAGGTGMELWVDGKVVRFVTGHDANQTRIESMDVTDLEGKTAQLKIVDRESGGWGNVGVDEVIFTDERKTEDAGPLEQRYDFGTLALALVGQADHAAAGTTQHEIFATDNSDATGPWGERLTGALSKSVTLDSGERKTVTFVFAWYFPHLSLARLGHVGRYYTRRFADAAAVARHVAGDVDRLYDLTRRWTDTWYDSTLPCWLLDRTMANTSILATNTFYHFENGRFYGWEGINCCEGTCAHVWHYAQAPGRLFPEIERSIRQRVDFGLAFGEDGAIHYRGEFHDHHADDGQCGRILGLLREHQMSADDTFLRRLWPKVKKSIEFMIERDADADGLLNGAQPNTLDANWYGKISFTSSLYLAALKAGEQMALEVDDRAFAERCRTIAANGAQNILQTYNGEYFHQIEDPAHQDKIGVGPGCYIDQIFGQTWAHWVTLGRLFDREKQLSALRALWKYNFVPDVGPFREHFQRGRWYAMAGDAGLIMCSWPKGGKNPNFAKHWQYGYFNECMSGFEWQAAAHMIWESHDQPDLLEKGLAVGRAIYDRYDGRRRNPYNEIECSDHYARSMASYGVFLAACGFEYHGPKGHIGFAPRLQPEDFRAAFTAAEGWGTFNQRQQDRRQVCTIVMRYGQLRLTSMALVVAENAVVDQVRVNGEDMSFHQQDRRVLVGLPAPRVLHADEETTIELILREVR</sequence>
<dbReference type="InterPro" id="IPR024462">
    <property type="entry name" value="GH116_N"/>
</dbReference>
<feature type="compositionally biased region" description="Basic and acidic residues" evidence="1">
    <location>
        <begin position="1"/>
        <end position="10"/>
    </location>
</feature>
<dbReference type="EMBL" id="JASCXX010000020">
    <property type="protein sequence ID" value="MDI6450464.1"/>
    <property type="molecule type" value="Genomic_DNA"/>
</dbReference>
<dbReference type="SUPFAM" id="SSF48208">
    <property type="entry name" value="Six-hairpin glycosidases"/>
    <property type="match status" value="1"/>
</dbReference>
<dbReference type="Pfam" id="PF12215">
    <property type="entry name" value="Glyco_hydr_116N"/>
    <property type="match status" value="2"/>
</dbReference>
<dbReference type="InterPro" id="IPR019546">
    <property type="entry name" value="TAT_signal_bac_arc"/>
</dbReference>
<dbReference type="InterPro" id="IPR006775">
    <property type="entry name" value="GH116_catalytic"/>
</dbReference>
<comment type="caution">
    <text evidence="4">The sequence shown here is derived from an EMBL/GenBank/DDBJ whole genome shotgun (WGS) entry which is preliminary data.</text>
</comment>
<organism evidence="4 5">
    <name type="scientific">Anaerobaca lacustris</name>
    <dbReference type="NCBI Taxonomy" id="3044600"/>
    <lineage>
        <taxon>Bacteria</taxon>
        <taxon>Pseudomonadati</taxon>
        <taxon>Planctomycetota</taxon>
        <taxon>Phycisphaerae</taxon>
        <taxon>Sedimentisphaerales</taxon>
        <taxon>Anaerobacaceae</taxon>
        <taxon>Anaerobaca</taxon>
    </lineage>
</organism>
<evidence type="ECO:0000313" key="5">
    <source>
        <dbReference type="Proteomes" id="UP001431776"/>
    </source>
</evidence>